<reference evidence="2" key="1">
    <citation type="submission" date="2022-10" db="EMBL/GenBank/DDBJ databases">
        <title>Novel sulphate-reducing endosymbionts in the free-living metamonad Anaeramoeba.</title>
        <authorList>
            <person name="Jerlstrom-Hultqvist J."/>
            <person name="Cepicka I."/>
            <person name="Gallot-Lavallee L."/>
            <person name="Salas-Leiva D."/>
            <person name="Curtis B.A."/>
            <person name="Zahonova K."/>
            <person name="Pipaliya S."/>
            <person name="Dacks J."/>
            <person name="Roger A.J."/>
        </authorList>
    </citation>
    <scope>NUCLEOTIDE SEQUENCE</scope>
    <source>
        <strain evidence="2">BMAN</strain>
    </source>
</reference>
<comment type="caution">
    <text evidence="2">The sequence shown here is derived from an EMBL/GenBank/DDBJ whole genome shotgun (WGS) entry which is preliminary data.</text>
</comment>
<protein>
    <submittedName>
        <fullName evidence="2">Uncharacterized protein</fullName>
    </submittedName>
</protein>
<dbReference type="EMBL" id="JAPDFW010000069">
    <property type="protein sequence ID" value="KAJ5074643.1"/>
    <property type="molecule type" value="Genomic_DNA"/>
</dbReference>
<accession>A0A9Q0LKU4</accession>
<feature type="compositionally biased region" description="Low complexity" evidence="1">
    <location>
        <begin position="54"/>
        <end position="93"/>
    </location>
</feature>
<feature type="region of interest" description="Disordered" evidence="1">
    <location>
        <begin position="54"/>
        <end position="119"/>
    </location>
</feature>
<evidence type="ECO:0000313" key="2">
    <source>
        <dbReference type="EMBL" id="KAJ5074643.1"/>
    </source>
</evidence>
<evidence type="ECO:0000313" key="3">
    <source>
        <dbReference type="Proteomes" id="UP001149090"/>
    </source>
</evidence>
<gene>
    <name evidence="2" type="ORF">M0811_07998</name>
</gene>
<organism evidence="2 3">
    <name type="scientific">Anaeramoeba ignava</name>
    <name type="common">Anaerobic marine amoeba</name>
    <dbReference type="NCBI Taxonomy" id="1746090"/>
    <lineage>
        <taxon>Eukaryota</taxon>
        <taxon>Metamonada</taxon>
        <taxon>Anaeramoebidae</taxon>
        <taxon>Anaeramoeba</taxon>
    </lineage>
</organism>
<feature type="compositionally biased region" description="Basic residues" evidence="1">
    <location>
        <begin position="109"/>
        <end position="118"/>
    </location>
</feature>
<dbReference type="Proteomes" id="UP001149090">
    <property type="component" value="Unassembled WGS sequence"/>
</dbReference>
<proteinExistence type="predicted"/>
<dbReference type="AlphaFoldDB" id="A0A9Q0LKU4"/>
<sequence length="217" mass="25349">MEEKFLESLIRMDMDIENEAIEEMRKEIHFVLNEKKNPLFDFFETLSTESTLSTLSTEKSTESTEISSQSNEISNEISNQISSQSNESNEISSDLNLIDETNENQQEIKKRRKGKKGSPKIGYKIDKIASLYPQYFEGWNSTTYRNFRNNNIIPDRVVIKDEAIFILAKLDPPNRNKSNPQWKNTRKSVTRILQDMNLKNEASRYKRTAIVRVKKEN</sequence>
<name>A0A9Q0LKU4_ANAIG</name>
<evidence type="ECO:0000256" key="1">
    <source>
        <dbReference type="SAM" id="MobiDB-lite"/>
    </source>
</evidence>
<keyword evidence="3" id="KW-1185">Reference proteome</keyword>